<feature type="domain" description="C2H2-type" evidence="9">
    <location>
        <begin position="516"/>
        <end position="543"/>
    </location>
</feature>
<dbReference type="GO" id="GO:0005634">
    <property type="term" value="C:nucleus"/>
    <property type="evidence" value="ECO:0007669"/>
    <property type="project" value="UniProtKB-SubCell"/>
</dbReference>
<dbReference type="Pfam" id="PF13894">
    <property type="entry name" value="zf-C2H2_4"/>
    <property type="match status" value="1"/>
</dbReference>
<feature type="region of interest" description="Disordered" evidence="8">
    <location>
        <begin position="119"/>
        <end position="140"/>
    </location>
</feature>
<feature type="compositionally biased region" description="Polar residues" evidence="8">
    <location>
        <begin position="411"/>
        <end position="423"/>
    </location>
</feature>
<feature type="domain" description="C2H2-type" evidence="9">
    <location>
        <begin position="572"/>
        <end position="594"/>
    </location>
</feature>
<evidence type="ECO:0000256" key="1">
    <source>
        <dbReference type="ARBA" id="ARBA00004123"/>
    </source>
</evidence>
<dbReference type="Gene3D" id="3.30.160.60">
    <property type="entry name" value="Classic Zinc Finger"/>
    <property type="match status" value="4"/>
</dbReference>
<feature type="compositionally biased region" description="Low complexity" evidence="8">
    <location>
        <begin position="641"/>
        <end position="656"/>
    </location>
</feature>
<evidence type="ECO:0000259" key="9">
    <source>
        <dbReference type="PROSITE" id="PS50157"/>
    </source>
</evidence>
<keyword evidence="4 7" id="KW-0863">Zinc-finger</keyword>
<dbReference type="Pfam" id="PF00096">
    <property type="entry name" value="zf-C2H2"/>
    <property type="match status" value="2"/>
</dbReference>
<keyword evidence="3" id="KW-0677">Repeat</keyword>
<dbReference type="AlphaFoldDB" id="A0AAD9SNF8"/>
<dbReference type="FunFam" id="3.30.160.60:FF:001498">
    <property type="entry name" value="Zinc finger protein 404"/>
    <property type="match status" value="1"/>
</dbReference>
<dbReference type="FunFam" id="3.30.160.60:FF:000446">
    <property type="entry name" value="Zinc finger protein"/>
    <property type="match status" value="1"/>
</dbReference>
<dbReference type="InterPro" id="IPR050331">
    <property type="entry name" value="Zinc_finger"/>
</dbReference>
<dbReference type="SUPFAM" id="SSF57667">
    <property type="entry name" value="beta-beta-alpha zinc fingers"/>
    <property type="match status" value="3"/>
</dbReference>
<organism evidence="10 11">
    <name type="scientific">Phomopsis amygdali</name>
    <name type="common">Fusicoccum amygdali</name>
    <dbReference type="NCBI Taxonomy" id="1214568"/>
    <lineage>
        <taxon>Eukaryota</taxon>
        <taxon>Fungi</taxon>
        <taxon>Dikarya</taxon>
        <taxon>Ascomycota</taxon>
        <taxon>Pezizomycotina</taxon>
        <taxon>Sordariomycetes</taxon>
        <taxon>Sordariomycetidae</taxon>
        <taxon>Diaporthales</taxon>
        <taxon>Diaporthaceae</taxon>
        <taxon>Diaporthe</taxon>
    </lineage>
</organism>
<keyword evidence="11" id="KW-1185">Reference proteome</keyword>
<feature type="compositionally biased region" description="Polar residues" evidence="8">
    <location>
        <begin position="388"/>
        <end position="398"/>
    </location>
</feature>
<name>A0AAD9SNF8_PHOAM</name>
<dbReference type="PROSITE" id="PS50157">
    <property type="entry name" value="ZINC_FINGER_C2H2_2"/>
    <property type="match status" value="5"/>
</dbReference>
<feature type="region of interest" description="Disordered" evidence="8">
    <location>
        <begin position="66"/>
        <end position="104"/>
    </location>
</feature>
<dbReference type="InterPro" id="IPR036236">
    <property type="entry name" value="Znf_C2H2_sf"/>
</dbReference>
<evidence type="ECO:0000256" key="5">
    <source>
        <dbReference type="ARBA" id="ARBA00022833"/>
    </source>
</evidence>
<dbReference type="PROSITE" id="PS00028">
    <property type="entry name" value="ZINC_FINGER_C2H2_1"/>
    <property type="match status" value="4"/>
</dbReference>
<sequence length="766" mass="82344">MDDLVLGMAPFGNASTHEFSAHDDTCLIGAGCQGLGLVSRQSHHDNGATFSAIPYPTFMDLASHDVASPSPQSPNAGDTFPEANTGKILSRIPSPGPSEQDPAAPEILSLMSCDDGPQNDGLFDEYAPSEPESNASCDSQCSGSKGPCSAGTCDFVTACRDENCTRPAVEPDVAHSAFILQTMTSAKETSATIASFQAQPNLCEHNMADQSYGFNFAQEAAPDCPDPGAHDVFAHMFQTQIQAPGSQEQFDQHGNLVQGDPFNIWALGPNPHCHAPALPGTPGQNGMMNFQGHATDSGNFPGECGVPFQDPLQASLHIQQHAQQGQNVPLMGQGLQYAQSMQLQHQQQPVLDFPGMGTAPAFHPSNNNFSQQPVTPGQNGELFGFSNGHLTSPTNQDFPAQASPGFKKASLQPSVSSAGQELQGSPAQSSASANSPAQDTTDLTCQWHHGDSMCGMVFPDAHELEMHVQTEHVESMPKAEGGYICSWAGCARKHKPFVQKSKVKRHMLTHTQYKPFKCEYCSQTFSAKQALSQHVLIHKQIKPLECDICHKLFRQKSALTMHIRTHTGYKPLKCDICNTMFGESSNLSKHRRTHDIVGRHLCPEDFCEKRFHRLDQCRRHLETVHKRSSEEARSLVRSMPSRRGSSAPHSQSSARSDVGSNSASILPGQQVSPPVQAPQVGFMPQVATAEQYSSPVNPGSMVGAMNSPSLLQFGQMPAQNSQLYGTQAGTAYGTPMGQNPFSAGGAIPNGGPYGFQPVQNFAAPAW</sequence>
<dbReference type="PANTHER" id="PTHR16515:SF66">
    <property type="entry name" value="C2H2-TYPE DOMAIN-CONTAINING PROTEIN"/>
    <property type="match status" value="1"/>
</dbReference>
<evidence type="ECO:0000256" key="2">
    <source>
        <dbReference type="ARBA" id="ARBA00022723"/>
    </source>
</evidence>
<evidence type="ECO:0000313" key="10">
    <source>
        <dbReference type="EMBL" id="KAK2611067.1"/>
    </source>
</evidence>
<feature type="compositionally biased region" description="Polar residues" evidence="8">
    <location>
        <begin position="131"/>
        <end position="140"/>
    </location>
</feature>
<protein>
    <recommendedName>
        <fullName evidence="9">C2H2-type domain-containing protein</fullName>
    </recommendedName>
</protein>
<evidence type="ECO:0000256" key="8">
    <source>
        <dbReference type="SAM" id="MobiDB-lite"/>
    </source>
</evidence>
<feature type="region of interest" description="Disordered" evidence="8">
    <location>
        <begin position="623"/>
        <end position="677"/>
    </location>
</feature>
<dbReference type="Proteomes" id="UP001265746">
    <property type="component" value="Unassembled WGS sequence"/>
</dbReference>
<keyword evidence="2" id="KW-0479">Metal-binding</keyword>
<dbReference type="GO" id="GO:0008270">
    <property type="term" value="F:zinc ion binding"/>
    <property type="evidence" value="ECO:0007669"/>
    <property type="project" value="UniProtKB-KW"/>
</dbReference>
<feature type="domain" description="C2H2-type" evidence="9">
    <location>
        <begin position="544"/>
        <end position="571"/>
    </location>
</feature>
<evidence type="ECO:0000256" key="6">
    <source>
        <dbReference type="ARBA" id="ARBA00023242"/>
    </source>
</evidence>
<dbReference type="SMART" id="SM00355">
    <property type="entry name" value="ZnF_C2H2"/>
    <property type="match status" value="6"/>
</dbReference>
<gene>
    <name evidence="10" type="ORF">N8I77_004445</name>
</gene>
<feature type="domain" description="C2H2-type" evidence="9">
    <location>
        <begin position="443"/>
        <end position="477"/>
    </location>
</feature>
<evidence type="ECO:0000313" key="11">
    <source>
        <dbReference type="Proteomes" id="UP001265746"/>
    </source>
</evidence>
<feature type="compositionally biased region" description="Low complexity" evidence="8">
    <location>
        <begin position="667"/>
        <end position="677"/>
    </location>
</feature>
<evidence type="ECO:0000256" key="7">
    <source>
        <dbReference type="PROSITE-ProRule" id="PRU00042"/>
    </source>
</evidence>
<proteinExistence type="predicted"/>
<feature type="domain" description="C2H2-type" evidence="9">
    <location>
        <begin position="483"/>
        <end position="515"/>
    </location>
</feature>
<dbReference type="GO" id="GO:0010468">
    <property type="term" value="P:regulation of gene expression"/>
    <property type="evidence" value="ECO:0007669"/>
    <property type="project" value="TreeGrafter"/>
</dbReference>
<comment type="caution">
    <text evidence="10">The sequence shown here is derived from an EMBL/GenBank/DDBJ whole genome shotgun (WGS) entry which is preliminary data.</text>
</comment>
<feature type="compositionally biased region" description="Basic and acidic residues" evidence="8">
    <location>
        <begin position="623"/>
        <end position="634"/>
    </location>
</feature>
<dbReference type="PANTHER" id="PTHR16515">
    <property type="entry name" value="PR DOMAIN ZINC FINGER PROTEIN"/>
    <property type="match status" value="1"/>
</dbReference>
<feature type="compositionally biased region" description="Polar residues" evidence="8">
    <location>
        <begin position="364"/>
        <end position="378"/>
    </location>
</feature>
<feature type="region of interest" description="Disordered" evidence="8">
    <location>
        <begin position="360"/>
        <end position="444"/>
    </location>
</feature>
<comment type="subcellular location">
    <subcellularLocation>
        <location evidence="1">Nucleus</location>
    </subcellularLocation>
</comment>
<keyword evidence="6" id="KW-0539">Nucleus</keyword>
<reference evidence="10" key="1">
    <citation type="submission" date="2023-06" db="EMBL/GenBank/DDBJ databases">
        <authorList>
            <person name="Noh H."/>
        </authorList>
    </citation>
    <scope>NUCLEOTIDE SEQUENCE</scope>
    <source>
        <strain evidence="10">DUCC20226</strain>
    </source>
</reference>
<evidence type="ECO:0000256" key="4">
    <source>
        <dbReference type="ARBA" id="ARBA00022771"/>
    </source>
</evidence>
<dbReference type="InterPro" id="IPR013087">
    <property type="entry name" value="Znf_C2H2_type"/>
</dbReference>
<accession>A0AAD9SNF8</accession>
<dbReference type="EMBL" id="JAUJFL010000002">
    <property type="protein sequence ID" value="KAK2611067.1"/>
    <property type="molecule type" value="Genomic_DNA"/>
</dbReference>
<evidence type="ECO:0000256" key="3">
    <source>
        <dbReference type="ARBA" id="ARBA00022737"/>
    </source>
</evidence>
<feature type="compositionally biased region" description="Low complexity" evidence="8">
    <location>
        <begin position="425"/>
        <end position="438"/>
    </location>
</feature>
<keyword evidence="5" id="KW-0862">Zinc</keyword>